<protein>
    <submittedName>
        <fullName evidence="1">Uncharacterized protein</fullName>
    </submittedName>
</protein>
<evidence type="ECO:0000313" key="1">
    <source>
        <dbReference type="EMBL" id="PWG79749.1"/>
    </source>
</evidence>
<sequence>MIKPGELRAGNIVSLNNGSIIEVSAEMLSPLYLKEEYSSVLEPLPLTAEWLLKLGFSKDEEAYFSLHENRSFKLRQTSPGFELYMNGTLFLSRPFSVHRFQNLVYELTDTEIKIVEEKDELGEAVRVAADSILYQYIPQDRQASEFYFDLPIEGESYTVHYRKDQAGYWEFAGYAVRDI</sequence>
<dbReference type="AlphaFoldDB" id="A0A2U2PF42"/>
<dbReference type="Proteomes" id="UP000245647">
    <property type="component" value="Unassembled WGS sequence"/>
</dbReference>
<evidence type="ECO:0000313" key="2">
    <source>
        <dbReference type="Proteomes" id="UP000245647"/>
    </source>
</evidence>
<dbReference type="OrthoDB" id="956134at2"/>
<keyword evidence="2" id="KW-1185">Reference proteome</keyword>
<reference evidence="1 2" key="1">
    <citation type="submission" date="2018-04" db="EMBL/GenBank/DDBJ databases">
        <title>Pedobacter chongqingensis sp. nov., isolated from a rottenly hemp rope.</title>
        <authorList>
            <person name="Cai Y."/>
        </authorList>
    </citation>
    <scope>NUCLEOTIDE SEQUENCE [LARGE SCALE GENOMIC DNA]</scope>
    <source>
        <strain evidence="1 2">FJ4-8</strain>
    </source>
</reference>
<gene>
    <name evidence="1" type="ORF">DDR33_15150</name>
</gene>
<organism evidence="1 2">
    <name type="scientific">Pararcticibacter amylolyticus</name>
    <dbReference type="NCBI Taxonomy" id="2173175"/>
    <lineage>
        <taxon>Bacteria</taxon>
        <taxon>Pseudomonadati</taxon>
        <taxon>Bacteroidota</taxon>
        <taxon>Sphingobacteriia</taxon>
        <taxon>Sphingobacteriales</taxon>
        <taxon>Sphingobacteriaceae</taxon>
        <taxon>Pararcticibacter</taxon>
    </lineage>
</organism>
<dbReference type="EMBL" id="QEAS01000012">
    <property type="protein sequence ID" value="PWG79749.1"/>
    <property type="molecule type" value="Genomic_DNA"/>
</dbReference>
<proteinExistence type="predicted"/>
<comment type="caution">
    <text evidence="1">The sequence shown here is derived from an EMBL/GenBank/DDBJ whole genome shotgun (WGS) entry which is preliminary data.</text>
</comment>
<accession>A0A2U2PF42</accession>
<dbReference type="RefSeq" id="WP_109416648.1">
    <property type="nucleotide sequence ID" value="NZ_QEAS01000012.1"/>
</dbReference>
<name>A0A2U2PF42_9SPHI</name>